<keyword evidence="6 8" id="KW-1133">Transmembrane helix</keyword>
<keyword evidence="10" id="KW-1185">Reference proteome</keyword>
<reference evidence="9 10" key="1">
    <citation type="submission" date="2022-02" db="EMBL/GenBank/DDBJ databases">
        <title>Shinella B3.7 sp. nov., isolated from Sediment (Zhairuo Island).</title>
        <authorList>
            <person name="Chen G."/>
        </authorList>
    </citation>
    <scope>NUCLEOTIDE SEQUENCE [LARGE SCALE GENOMIC DNA]</scope>
    <source>
        <strain evidence="9 10">B3.7</strain>
        <plasmid evidence="9">unnamed</plasmid>
    </source>
</reference>
<accession>A0ABT0CR30</accession>
<comment type="caution">
    <text evidence="9">The sequence shown here is derived from an EMBL/GenBank/DDBJ whole genome shotgun (WGS) entry which is preliminary data.</text>
</comment>
<dbReference type="Pfam" id="PF01032">
    <property type="entry name" value="FecCD"/>
    <property type="match status" value="1"/>
</dbReference>
<evidence type="ECO:0000256" key="2">
    <source>
        <dbReference type="ARBA" id="ARBA00007935"/>
    </source>
</evidence>
<evidence type="ECO:0000256" key="3">
    <source>
        <dbReference type="ARBA" id="ARBA00022448"/>
    </source>
</evidence>
<proteinExistence type="inferred from homology"/>
<dbReference type="EMBL" id="JAKVIN010000008">
    <property type="protein sequence ID" value="MCJ8151075.1"/>
    <property type="molecule type" value="Genomic_DNA"/>
</dbReference>
<evidence type="ECO:0000256" key="8">
    <source>
        <dbReference type="SAM" id="Phobius"/>
    </source>
</evidence>
<name>A0ABT0CR30_9HYPH</name>
<dbReference type="Gene3D" id="1.10.3470.10">
    <property type="entry name" value="ABC transporter involved in vitamin B12 uptake, BtuC"/>
    <property type="match status" value="1"/>
</dbReference>
<dbReference type="CDD" id="cd06550">
    <property type="entry name" value="TM_ABC_iron-siderophores_like"/>
    <property type="match status" value="1"/>
</dbReference>
<feature type="transmembrane region" description="Helical" evidence="8">
    <location>
        <begin position="274"/>
        <end position="295"/>
    </location>
</feature>
<dbReference type="PANTHER" id="PTHR30472">
    <property type="entry name" value="FERRIC ENTEROBACTIN TRANSPORT SYSTEM PERMEASE PROTEIN"/>
    <property type="match status" value="1"/>
</dbReference>
<evidence type="ECO:0000256" key="1">
    <source>
        <dbReference type="ARBA" id="ARBA00004651"/>
    </source>
</evidence>
<evidence type="ECO:0000256" key="7">
    <source>
        <dbReference type="ARBA" id="ARBA00023136"/>
    </source>
</evidence>
<evidence type="ECO:0000256" key="5">
    <source>
        <dbReference type="ARBA" id="ARBA00022692"/>
    </source>
</evidence>
<dbReference type="InterPro" id="IPR000522">
    <property type="entry name" value="ABC_transptr_permease_BtuC"/>
</dbReference>
<gene>
    <name evidence="9" type="ORF">MKI86_18165</name>
</gene>
<evidence type="ECO:0000256" key="6">
    <source>
        <dbReference type="ARBA" id="ARBA00022989"/>
    </source>
</evidence>
<dbReference type="Proteomes" id="UP001201844">
    <property type="component" value="Unassembled WGS sequence"/>
</dbReference>
<dbReference type="RefSeq" id="WP_241603774.1">
    <property type="nucleotide sequence ID" value="NZ_JAKVIN010000008.1"/>
</dbReference>
<feature type="transmembrane region" description="Helical" evidence="8">
    <location>
        <begin position="90"/>
        <end position="109"/>
    </location>
</feature>
<protein>
    <submittedName>
        <fullName evidence="9">Iron ABC transporter permease</fullName>
    </submittedName>
</protein>
<dbReference type="InterPro" id="IPR037294">
    <property type="entry name" value="ABC_BtuC-like"/>
</dbReference>
<organism evidence="9 10">
    <name type="scientific">Shinella sedimenti</name>
    <dbReference type="NCBI Taxonomy" id="2919913"/>
    <lineage>
        <taxon>Bacteria</taxon>
        <taxon>Pseudomonadati</taxon>
        <taxon>Pseudomonadota</taxon>
        <taxon>Alphaproteobacteria</taxon>
        <taxon>Hyphomicrobiales</taxon>
        <taxon>Rhizobiaceae</taxon>
        <taxon>Shinella</taxon>
    </lineage>
</organism>
<feature type="transmembrane region" description="Helical" evidence="8">
    <location>
        <begin position="148"/>
        <end position="172"/>
    </location>
</feature>
<sequence>MIGGRSVVLLAAAALLIAGTLVSVMVGAADIKPGTIVAALFSFDALEPDHLVIREFRLPRTVAALLVGASLGAAGAIMQGMTRNPLASPSLMGLNAGAGLLLALGLVFFPTIGFTGLIMLSFLGAFLGVVLVYGIGSAHPGGLAPVRLALAGAAVSALFGAMTSILVIYFGIAQDVLFYVAGGLQGVRWPQLNLAFPWMTAGLVGALAISRSVTLLSLGSDVAAGLGQNLRAAQIGGVVVTLLLAGTAVALAGGIGFIGLVVPHVVRFILGVDYRWVIPGSALCGALLLVIADLFARMVNPPYETPVGLVTALIGVPFFLWLMRRT</sequence>
<comment type="subcellular location">
    <subcellularLocation>
        <location evidence="1">Cell membrane</location>
        <topology evidence="1">Multi-pass membrane protein</topology>
    </subcellularLocation>
</comment>
<keyword evidence="5 8" id="KW-0812">Transmembrane</keyword>
<feature type="transmembrane region" description="Helical" evidence="8">
    <location>
        <begin position="307"/>
        <end position="323"/>
    </location>
</feature>
<keyword evidence="4" id="KW-1003">Cell membrane</keyword>
<keyword evidence="3" id="KW-0813">Transport</keyword>
<keyword evidence="7 8" id="KW-0472">Membrane</keyword>
<evidence type="ECO:0000313" key="9">
    <source>
        <dbReference type="EMBL" id="MCJ8151075.1"/>
    </source>
</evidence>
<geneLocation type="plasmid" evidence="9">
    <name>unnamed</name>
</geneLocation>
<feature type="transmembrane region" description="Helical" evidence="8">
    <location>
        <begin position="235"/>
        <end position="262"/>
    </location>
</feature>
<dbReference type="PANTHER" id="PTHR30472:SF58">
    <property type="entry name" value="IRON(3+)-HYDROXAMATE IMPORT SYSTEM PERMEASE PROTEIN FHUB"/>
    <property type="match status" value="1"/>
</dbReference>
<keyword evidence="9" id="KW-0614">Plasmid</keyword>
<evidence type="ECO:0000313" key="10">
    <source>
        <dbReference type="Proteomes" id="UP001201844"/>
    </source>
</evidence>
<evidence type="ECO:0000256" key="4">
    <source>
        <dbReference type="ARBA" id="ARBA00022475"/>
    </source>
</evidence>
<feature type="transmembrane region" description="Helical" evidence="8">
    <location>
        <begin position="115"/>
        <end position="136"/>
    </location>
</feature>
<dbReference type="SUPFAM" id="SSF81345">
    <property type="entry name" value="ABC transporter involved in vitamin B12 uptake, BtuC"/>
    <property type="match status" value="1"/>
</dbReference>
<comment type="similarity">
    <text evidence="2">Belongs to the binding-protein-dependent transport system permease family. FecCD subfamily.</text>
</comment>
<feature type="transmembrane region" description="Helical" evidence="8">
    <location>
        <begin position="192"/>
        <end position="214"/>
    </location>
</feature>